<sequence>MARVPRLVKALIKRMYNRDMKYNNIVIRLQKHGEKGITDIEIVVDNRFFCIIEAKKGWSLPTLDQLKKYRERFGGYKRTKRMFLVLSDCTEEYFNGNLKRSIRGVPIKSISWHDVIKTINYIYHEASNKEKYLLSELQKYLLEEVQMENKESNWVYVVSLSNKTPKWSKISWRDVINKKRLYFYPAEKNWPKIPLNYMGFRYDGKLQSIHYVKSYEIVADMHSRIPEIKRGKVKNHYLLYLGEPFEPRKELPIGKIWSNGRLKCMLDTLFTCKSLKDACAVSKKRLKD</sequence>
<dbReference type="EMBL" id="MEUG01000001">
    <property type="protein sequence ID" value="OGC27774.1"/>
    <property type="molecule type" value="Genomic_DNA"/>
</dbReference>
<gene>
    <name evidence="1" type="ORF">A3K49_02025</name>
</gene>
<accession>A0A1F4T4X7</accession>
<proteinExistence type="predicted"/>
<reference evidence="1 2" key="1">
    <citation type="journal article" date="2016" name="Nat. Commun.">
        <title>Thousands of microbial genomes shed light on interconnected biogeochemical processes in an aquifer system.</title>
        <authorList>
            <person name="Anantharaman K."/>
            <person name="Brown C.T."/>
            <person name="Hug L.A."/>
            <person name="Sharon I."/>
            <person name="Castelle C.J."/>
            <person name="Probst A.J."/>
            <person name="Thomas B.C."/>
            <person name="Singh A."/>
            <person name="Wilkins M.J."/>
            <person name="Karaoz U."/>
            <person name="Brodie E.L."/>
            <person name="Williams K.H."/>
            <person name="Hubbard S.S."/>
            <person name="Banfield J.F."/>
        </authorList>
    </citation>
    <scope>NUCLEOTIDE SEQUENCE [LARGE SCALE GENOMIC DNA]</scope>
</reference>
<protein>
    <submittedName>
        <fullName evidence="1">Uncharacterized protein</fullName>
    </submittedName>
</protein>
<organism evidence="1 2">
    <name type="scientific">candidate division WOR-1 bacterium RIFOXYC12_FULL_54_18</name>
    <dbReference type="NCBI Taxonomy" id="1802584"/>
    <lineage>
        <taxon>Bacteria</taxon>
        <taxon>Bacillati</taxon>
        <taxon>Saganbacteria</taxon>
    </lineage>
</organism>
<comment type="caution">
    <text evidence="1">The sequence shown here is derived from an EMBL/GenBank/DDBJ whole genome shotgun (WGS) entry which is preliminary data.</text>
</comment>
<name>A0A1F4T4X7_UNCSA</name>
<evidence type="ECO:0000313" key="1">
    <source>
        <dbReference type="EMBL" id="OGC27774.1"/>
    </source>
</evidence>
<dbReference type="AlphaFoldDB" id="A0A1F4T4X7"/>
<evidence type="ECO:0000313" key="2">
    <source>
        <dbReference type="Proteomes" id="UP000178602"/>
    </source>
</evidence>
<dbReference type="Proteomes" id="UP000178602">
    <property type="component" value="Unassembled WGS sequence"/>
</dbReference>